<dbReference type="Gene3D" id="3.30.420.10">
    <property type="entry name" value="Ribonuclease H-like superfamily/Ribonuclease H"/>
    <property type="match status" value="1"/>
</dbReference>
<dbReference type="InterPro" id="IPR039537">
    <property type="entry name" value="Retrotran_Ty1/copia-like"/>
</dbReference>
<comment type="caution">
    <text evidence="2">The sequence shown here is derived from an EMBL/GenBank/DDBJ whole genome shotgun (WGS) entry which is preliminary data.</text>
</comment>
<dbReference type="PROSITE" id="PS50994">
    <property type="entry name" value="INTEGRASE"/>
    <property type="match status" value="1"/>
</dbReference>
<proteinExistence type="predicted"/>
<protein>
    <recommendedName>
        <fullName evidence="1">Integrase catalytic domain-containing protein</fullName>
    </recommendedName>
</protein>
<dbReference type="PANTHER" id="PTHR42648">
    <property type="entry name" value="TRANSPOSASE, PUTATIVE-RELATED"/>
    <property type="match status" value="1"/>
</dbReference>
<feature type="domain" description="Integrase catalytic" evidence="1">
    <location>
        <begin position="58"/>
        <end position="134"/>
    </location>
</feature>
<dbReference type="EMBL" id="BKCJ011251389">
    <property type="protein sequence ID" value="GFD10308.1"/>
    <property type="molecule type" value="Genomic_DNA"/>
</dbReference>
<reference evidence="2" key="1">
    <citation type="journal article" date="2019" name="Sci. Rep.">
        <title>Draft genome of Tanacetum cinerariifolium, the natural source of mosquito coil.</title>
        <authorList>
            <person name="Yamashiro T."/>
            <person name="Shiraishi A."/>
            <person name="Satake H."/>
            <person name="Nakayama K."/>
        </authorList>
    </citation>
    <scope>NUCLEOTIDE SEQUENCE</scope>
</reference>
<dbReference type="SUPFAM" id="SSF53098">
    <property type="entry name" value="Ribonuclease H-like"/>
    <property type="match status" value="1"/>
</dbReference>
<dbReference type="InterPro" id="IPR036397">
    <property type="entry name" value="RNaseH_sf"/>
</dbReference>
<name>A0A699TMB9_TANCI</name>
<dbReference type="GO" id="GO:0003676">
    <property type="term" value="F:nucleic acid binding"/>
    <property type="evidence" value="ECO:0007669"/>
    <property type="project" value="InterPro"/>
</dbReference>
<evidence type="ECO:0000259" key="1">
    <source>
        <dbReference type="PROSITE" id="PS50994"/>
    </source>
</evidence>
<dbReference type="InterPro" id="IPR001584">
    <property type="entry name" value="Integrase_cat-core"/>
</dbReference>
<organism evidence="2">
    <name type="scientific">Tanacetum cinerariifolium</name>
    <name type="common">Dalmatian daisy</name>
    <name type="synonym">Chrysanthemum cinerariifolium</name>
    <dbReference type="NCBI Taxonomy" id="118510"/>
    <lineage>
        <taxon>Eukaryota</taxon>
        <taxon>Viridiplantae</taxon>
        <taxon>Streptophyta</taxon>
        <taxon>Embryophyta</taxon>
        <taxon>Tracheophyta</taxon>
        <taxon>Spermatophyta</taxon>
        <taxon>Magnoliopsida</taxon>
        <taxon>eudicotyledons</taxon>
        <taxon>Gunneridae</taxon>
        <taxon>Pentapetalae</taxon>
        <taxon>asterids</taxon>
        <taxon>campanulids</taxon>
        <taxon>Asterales</taxon>
        <taxon>Asteraceae</taxon>
        <taxon>Asteroideae</taxon>
        <taxon>Anthemideae</taxon>
        <taxon>Anthemidinae</taxon>
        <taxon>Tanacetum</taxon>
    </lineage>
</organism>
<dbReference type="PANTHER" id="PTHR42648:SF21">
    <property type="entry name" value="CYSTEINE-RICH RLK (RECEPTOR-LIKE PROTEIN KINASE) 8"/>
    <property type="match status" value="1"/>
</dbReference>
<sequence>MVMASSSLLFELDTINLLSKNDIVVGLLKLKFVKDHLCSSCELGKAKRKYTWTHFLGSKDETPEVLINFLRLVQRGLQAQVRVVRTNKGTKFLNQTLHAYFAAEGIHYQTFVARTPEQNDVVERRNRTLVEAAR</sequence>
<evidence type="ECO:0000313" key="2">
    <source>
        <dbReference type="EMBL" id="GFD10308.1"/>
    </source>
</evidence>
<dbReference type="GO" id="GO:0015074">
    <property type="term" value="P:DNA integration"/>
    <property type="evidence" value="ECO:0007669"/>
    <property type="project" value="InterPro"/>
</dbReference>
<dbReference type="InterPro" id="IPR012337">
    <property type="entry name" value="RNaseH-like_sf"/>
</dbReference>
<gene>
    <name evidence="2" type="ORF">Tci_882277</name>
</gene>
<feature type="non-terminal residue" evidence="2">
    <location>
        <position position="134"/>
    </location>
</feature>
<dbReference type="AlphaFoldDB" id="A0A699TMB9"/>
<accession>A0A699TMB9</accession>